<keyword evidence="2 3" id="KW-0808">Transferase</keyword>
<dbReference type="InterPro" id="IPR001307">
    <property type="entry name" value="Thiosulphate_STrfase_CS"/>
</dbReference>
<keyword evidence="6" id="KW-1185">Reference proteome</keyword>
<dbReference type="AlphaFoldDB" id="A0A432VVF2"/>
<dbReference type="RefSeq" id="WP_126791627.1">
    <property type="nucleotide sequence ID" value="NZ_PIPI01000002.1"/>
</dbReference>
<dbReference type="InterPro" id="IPR023695">
    <property type="entry name" value="Thiosulf_sulfurTrfase"/>
</dbReference>
<comment type="subcellular location">
    <subcellularLocation>
        <location evidence="3">Cytoplasm</location>
    </subcellularLocation>
</comment>
<gene>
    <name evidence="3" type="primary">glpE</name>
    <name evidence="5" type="ORF">CWE06_04515</name>
</gene>
<dbReference type="Pfam" id="PF00581">
    <property type="entry name" value="Rhodanese"/>
    <property type="match status" value="1"/>
</dbReference>
<evidence type="ECO:0000313" key="6">
    <source>
        <dbReference type="Proteomes" id="UP000288212"/>
    </source>
</evidence>
<dbReference type="HAMAP" id="MF_01009">
    <property type="entry name" value="Thiosulf_sulfurtr"/>
    <property type="match status" value="1"/>
</dbReference>
<feature type="domain" description="Rhodanese" evidence="4">
    <location>
        <begin position="17"/>
        <end position="105"/>
    </location>
</feature>
<comment type="caution">
    <text evidence="5">The sequence shown here is derived from an EMBL/GenBank/DDBJ whole genome shotgun (WGS) entry which is preliminary data.</text>
</comment>
<comment type="function">
    <text evidence="3">Transferase that catalyzes the transfer of sulfur from thiosulfate to thiophilic acceptors such as cyanide or dithiols. May function in a CysM-independent thiosulfate assimilation pathway by catalyzing the conversion of thiosulfate to sulfite, which can then be used for L-cysteine biosynthesis.</text>
</comment>
<evidence type="ECO:0000313" key="5">
    <source>
        <dbReference type="EMBL" id="RUO20580.1"/>
    </source>
</evidence>
<dbReference type="CDD" id="cd01444">
    <property type="entry name" value="GlpE_ST"/>
    <property type="match status" value="1"/>
</dbReference>
<dbReference type="OrthoDB" id="9811849at2"/>
<dbReference type="GO" id="GO:0005737">
    <property type="term" value="C:cytoplasm"/>
    <property type="evidence" value="ECO:0007669"/>
    <property type="project" value="UniProtKB-SubCell"/>
</dbReference>
<dbReference type="Gene3D" id="3.40.250.10">
    <property type="entry name" value="Rhodanese-like domain"/>
    <property type="match status" value="1"/>
</dbReference>
<sequence length="108" mass="11669">MGAFQRISVADAQAMMANEKVQIADLRDPASFASVHIPGAQRISNENLQTFMLESDFDQPLLVVCYHGVSSQGAGQYLAEQGFDRVYSLDGGITAWATTFPDQVARGA</sequence>
<dbReference type="EMBL" id="PIPI01000002">
    <property type="protein sequence ID" value="RUO20580.1"/>
    <property type="molecule type" value="Genomic_DNA"/>
</dbReference>
<name>A0A432VVF2_9GAMM</name>
<dbReference type="Proteomes" id="UP000288212">
    <property type="component" value="Unassembled WGS sequence"/>
</dbReference>
<dbReference type="EC" id="2.8.1.1" evidence="3"/>
<dbReference type="GO" id="GO:0004792">
    <property type="term" value="F:thiosulfate-cyanide sulfurtransferase activity"/>
    <property type="evidence" value="ECO:0007669"/>
    <property type="project" value="UniProtKB-UniRule"/>
</dbReference>
<protein>
    <recommendedName>
        <fullName evidence="3">Thiosulfate sulfurtransferase GlpE</fullName>
        <ecNumber evidence="3">2.8.1.1</ecNumber>
    </recommendedName>
</protein>
<dbReference type="NCBIfam" id="NF001195">
    <property type="entry name" value="PRK00162.1"/>
    <property type="match status" value="1"/>
</dbReference>
<proteinExistence type="inferred from homology"/>
<comment type="catalytic activity">
    <reaction evidence="3">
        <text>thiosulfate + [thioredoxin]-dithiol = [thioredoxin]-disulfide + hydrogen sulfide + sulfite + 2 H(+)</text>
        <dbReference type="Rhea" id="RHEA:83859"/>
        <dbReference type="Rhea" id="RHEA-COMP:10698"/>
        <dbReference type="Rhea" id="RHEA-COMP:10700"/>
        <dbReference type="ChEBI" id="CHEBI:15378"/>
        <dbReference type="ChEBI" id="CHEBI:17359"/>
        <dbReference type="ChEBI" id="CHEBI:29919"/>
        <dbReference type="ChEBI" id="CHEBI:29950"/>
        <dbReference type="ChEBI" id="CHEBI:33542"/>
        <dbReference type="ChEBI" id="CHEBI:50058"/>
    </reaction>
</comment>
<comment type="similarity">
    <text evidence="3">Belongs to the GlpE family.</text>
</comment>
<dbReference type="InterPro" id="IPR036873">
    <property type="entry name" value="Rhodanese-like_dom_sf"/>
</dbReference>
<evidence type="ECO:0000256" key="2">
    <source>
        <dbReference type="ARBA" id="ARBA00022679"/>
    </source>
</evidence>
<organism evidence="5 6">
    <name type="scientific">Aliidiomarina haloalkalitolerans</name>
    <dbReference type="NCBI Taxonomy" id="859059"/>
    <lineage>
        <taxon>Bacteria</taxon>
        <taxon>Pseudomonadati</taxon>
        <taxon>Pseudomonadota</taxon>
        <taxon>Gammaproteobacteria</taxon>
        <taxon>Alteromonadales</taxon>
        <taxon>Idiomarinaceae</taxon>
        <taxon>Aliidiomarina</taxon>
    </lineage>
</organism>
<evidence type="ECO:0000256" key="1">
    <source>
        <dbReference type="ARBA" id="ARBA00022490"/>
    </source>
</evidence>
<dbReference type="GO" id="GO:0103041">
    <property type="term" value="F:thiosulfate-thioredoxin sulfurtransferase activity"/>
    <property type="evidence" value="ECO:0007669"/>
    <property type="project" value="RHEA"/>
</dbReference>
<keyword evidence="1 3" id="KW-0963">Cytoplasm</keyword>
<dbReference type="PANTHER" id="PTHR43031">
    <property type="entry name" value="FAD-DEPENDENT OXIDOREDUCTASE"/>
    <property type="match status" value="1"/>
</dbReference>
<evidence type="ECO:0000259" key="4">
    <source>
        <dbReference type="PROSITE" id="PS50206"/>
    </source>
</evidence>
<dbReference type="PROSITE" id="PS50206">
    <property type="entry name" value="RHODANESE_3"/>
    <property type="match status" value="1"/>
</dbReference>
<dbReference type="SUPFAM" id="SSF52821">
    <property type="entry name" value="Rhodanese/Cell cycle control phosphatase"/>
    <property type="match status" value="1"/>
</dbReference>
<evidence type="ECO:0000256" key="3">
    <source>
        <dbReference type="HAMAP-Rule" id="MF_01009"/>
    </source>
</evidence>
<dbReference type="PROSITE" id="PS00380">
    <property type="entry name" value="RHODANESE_1"/>
    <property type="match status" value="1"/>
</dbReference>
<dbReference type="InterPro" id="IPR050229">
    <property type="entry name" value="GlpE_sulfurtransferase"/>
</dbReference>
<reference evidence="5 6" key="1">
    <citation type="journal article" date="2011" name="Front. Microbiol.">
        <title>Genomic signatures of strain selection and enhancement in Bacillus atrophaeus var. globigii, a historical biowarfare simulant.</title>
        <authorList>
            <person name="Gibbons H.S."/>
            <person name="Broomall S.M."/>
            <person name="McNew L.A."/>
            <person name="Daligault H."/>
            <person name="Chapman C."/>
            <person name="Bruce D."/>
            <person name="Karavis M."/>
            <person name="Krepps M."/>
            <person name="McGregor P.A."/>
            <person name="Hong C."/>
            <person name="Park K.H."/>
            <person name="Akmal A."/>
            <person name="Feldman A."/>
            <person name="Lin J.S."/>
            <person name="Chang W.E."/>
            <person name="Higgs B.W."/>
            <person name="Demirev P."/>
            <person name="Lindquist J."/>
            <person name="Liem A."/>
            <person name="Fochler E."/>
            <person name="Read T.D."/>
            <person name="Tapia R."/>
            <person name="Johnson S."/>
            <person name="Bishop-Lilly K.A."/>
            <person name="Detter C."/>
            <person name="Han C."/>
            <person name="Sozhamannan S."/>
            <person name="Rosenzweig C.N."/>
            <person name="Skowronski E.W."/>
        </authorList>
    </citation>
    <scope>NUCLEOTIDE SEQUENCE [LARGE SCALE GENOMIC DNA]</scope>
    <source>
        <strain evidence="5 6">AK5</strain>
    </source>
</reference>
<dbReference type="SMART" id="SM00450">
    <property type="entry name" value="RHOD"/>
    <property type="match status" value="1"/>
</dbReference>
<dbReference type="InterPro" id="IPR001763">
    <property type="entry name" value="Rhodanese-like_dom"/>
</dbReference>
<comment type="catalytic activity">
    <reaction evidence="3">
        <text>thiosulfate + hydrogen cyanide = thiocyanate + sulfite + 2 H(+)</text>
        <dbReference type="Rhea" id="RHEA:16881"/>
        <dbReference type="ChEBI" id="CHEBI:15378"/>
        <dbReference type="ChEBI" id="CHEBI:17359"/>
        <dbReference type="ChEBI" id="CHEBI:18022"/>
        <dbReference type="ChEBI" id="CHEBI:18407"/>
        <dbReference type="ChEBI" id="CHEBI:33542"/>
        <dbReference type="EC" id="2.8.1.1"/>
    </reaction>
</comment>
<dbReference type="PANTHER" id="PTHR43031:SF6">
    <property type="entry name" value="THIOSULFATE SULFURTRANSFERASE GLPE"/>
    <property type="match status" value="1"/>
</dbReference>
<accession>A0A432VVF2</accession>
<feature type="active site" description="Cysteine persulfide intermediate" evidence="3">
    <location>
        <position position="65"/>
    </location>
</feature>